<dbReference type="Pfam" id="PF25989">
    <property type="entry name" value="YknX_C"/>
    <property type="match status" value="1"/>
</dbReference>
<dbReference type="EMBL" id="JBHSCX010000003">
    <property type="protein sequence ID" value="MFC4361281.1"/>
    <property type="molecule type" value="Genomic_DNA"/>
</dbReference>
<proteinExistence type="inferred from homology"/>
<sequence>MTHSYHTRITKALTGLTLLATCLGAGAQDIPPAAVEVAEAQIRDIAPTVWVPGTVISKQDSQIASEITGNLLWVAEVGDQVKAGAPLARINDRVWQLQQANDLASVASLTSNLDFLVRQVERSERLAKTNNASQSELERLTMERDMVRQQLRAAEVALQRTRYDIERAVIKAPFDGIVVARYHQPGEHINQGEAAVRLTNVDNLEIKAQATLSSFRHVKAGSEVAIKTQAGTHVSKVRSLVPVGDERSRMLELRIAASAEHWLIGEAVKIELPNGESESSLTVPRDALVLRETQVYIFKVGKDDKAERIEVRTGNGYGSRIAVTGALAAGDLVIVRGAERLREGQALNILKQHVAVEGLAANS</sequence>
<dbReference type="Gene3D" id="2.40.50.100">
    <property type="match status" value="1"/>
</dbReference>
<evidence type="ECO:0000259" key="4">
    <source>
        <dbReference type="Pfam" id="PF25989"/>
    </source>
</evidence>
<dbReference type="PANTHER" id="PTHR30469">
    <property type="entry name" value="MULTIDRUG RESISTANCE PROTEIN MDTA"/>
    <property type="match status" value="1"/>
</dbReference>
<dbReference type="SUPFAM" id="SSF111369">
    <property type="entry name" value="HlyD-like secretion proteins"/>
    <property type="match status" value="1"/>
</dbReference>
<keyword evidence="3" id="KW-0732">Signal</keyword>
<evidence type="ECO:0000256" key="1">
    <source>
        <dbReference type="ARBA" id="ARBA00009477"/>
    </source>
</evidence>
<keyword evidence="6" id="KW-1185">Reference proteome</keyword>
<gene>
    <name evidence="5" type="ORF">ACFOX3_03145</name>
</gene>
<comment type="caution">
    <text evidence="5">The sequence shown here is derived from an EMBL/GenBank/DDBJ whole genome shotgun (WGS) entry which is preliminary data.</text>
</comment>
<dbReference type="RefSeq" id="WP_290259982.1">
    <property type="nucleotide sequence ID" value="NZ_JAUFQG010000004.1"/>
</dbReference>
<dbReference type="Gene3D" id="2.40.30.170">
    <property type="match status" value="1"/>
</dbReference>
<evidence type="ECO:0000256" key="2">
    <source>
        <dbReference type="SAM" id="Coils"/>
    </source>
</evidence>
<evidence type="ECO:0000256" key="3">
    <source>
        <dbReference type="SAM" id="SignalP"/>
    </source>
</evidence>
<dbReference type="InterPro" id="IPR058637">
    <property type="entry name" value="YknX-like_C"/>
</dbReference>
<feature type="chain" id="PRO_5045849239" evidence="3">
    <location>
        <begin position="28"/>
        <end position="363"/>
    </location>
</feature>
<dbReference type="Gene3D" id="2.40.420.20">
    <property type="match status" value="1"/>
</dbReference>
<feature type="coiled-coil region" evidence="2">
    <location>
        <begin position="106"/>
        <end position="157"/>
    </location>
</feature>
<dbReference type="InterPro" id="IPR006143">
    <property type="entry name" value="RND_pump_MFP"/>
</dbReference>
<dbReference type="Gene3D" id="1.10.287.470">
    <property type="entry name" value="Helix hairpin bin"/>
    <property type="match status" value="1"/>
</dbReference>
<organism evidence="5 6">
    <name type="scientific">Simiduia curdlanivorans</name>
    <dbReference type="NCBI Taxonomy" id="1492769"/>
    <lineage>
        <taxon>Bacteria</taxon>
        <taxon>Pseudomonadati</taxon>
        <taxon>Pseudomonadota</taxon>
        <taxon>Gammaproteobacteria</taxon>
        <taxon>Cellvibrionales</taxon>
        <taxon>Cellvibrionaceae</taxon>
        <taxon>Simiduia</taxon>
    </lineage>
</organism>
<feature type="domain" description="YknX-like C-terminal permuted SH3-like" evidence="4">
    <location>
        <begin position="281"/>
        <end position="347"/>
    </location>
</feature>
<evidence type="ECO:0000313" key="5">
    <source>
        <dbReference type="EMBL" id="MFC4361281.1"/>
    </source>
</evidence>
<accession>A0ABV8V048</accession>
<name>A0ABV8V048_9GAMM</name>
<dbReference type="Proteomes" id="UP001595840">
    <property type="component" value="Unassembled WGS sequence"/>
</dbReference>
<evidence type="ECO:0000313" key="6">
    <source>
        <dbReference type="Proteomes" id="UP001595840"/>
    </source>
</evidence>
<reference evidence="6" key="1">
    <citation type="journal article" date="2019" name="Int. J. Syst. Evol. Microbiol.">
        <title>The Global Catalogue of Microorganisms (GCM) 10K type strain sequencing project: providing services to taxonomists for standard genome sequencing and annotation.</title>
        <authorList>
            <consortium name="The Broad Institute Genomics Platform"/>
            <consortium name="The Broad Institute Genome Sequencing Center for Infectious Disease"/>
            <person name="Wu L."/>
            <person name="Ma J."/>
        </authorList>
    </citation>
    <scope>NUCLEOTIDE SEQUENCE [LARGE SCALE GENOMIC DNA]</scope>
    <source>
        <strain evidence="6">CECT 8570</strain>
    </source>
</reference>
<feature type="signal peptide" evidence="3">
    <location>
        <begin position="1"/>
        <end position="27"/>
    </location>
</feature>
<dbReference type="PANTHER" id="PTHR30469:SF15">
    <property type="entry name" value="HLYD FAMILY OF SECRETION PROTEINS"/>
    <property type="match status" value="1"/>
</dbReference>
<protein>
    <submittedName>
        <fullName evidence="5">Efflux RND transporter periplasmic adaptor subunit</fullName>
    </submittedName>
</protein>
<keyword evidence="2" id="KW-0175">Coiled coil</keyword>
<comment type="similarity">
    <text evidence="1">Belongs to the membrane fusion protein (MFP) (TC 8.A.1) family.</text>
</comment>
<dbReference type="NCBIfam" id="TIGR01730">
    <property type="entry name" value="RND_mfp"/>
    <property type="match status" value="1"/>
</dbReference>